<accession>A0AA96WFV8</accession>
<proteinExistence type="predicted"/>
<dbReference type="EMBL" id="CP053586">
    <property type="protein sequence ID" value="WNZ24325.1"/>
    <property type="molecule type" value="Genomic_DNA"/>
</dbReference>
<organism evidence="1">
    <name type="scientific">Leptolyngbya sp. NK1-12</name>
    <dbReference type="NCBI Taxonomy" id="2547451"/>
    <lineage>
        <taxon>Bacteria</taxon>
        <taxon>Bacillati</taxon>
        <taxon>Cyanobacteriota</taxon>
        <taxon>Cyanophyceae</taxon>
        <taxon>Leptolyngbyales</taxon>
        <taxon>Leptolyngbyaceae</taxon>
        <taxon>Leptolyngbya group</taxon>
        <taxon>Leptolyngbya</taxon>
    </lineage>
</organism>
<dbReference type="AlphaFoldDB" id="A0AA96WFV8"/>
<gene>
    <name evidence="1" type="ORF">HJG54_16640</name>
</gene>
<protein>
    <submittedName>
        <fullName evidence="1">Uncharacterized protein</fullName>
    </submittedName>
</protein>
<evidence type="ECO:0000313" key="1">
    <source>
        <dbReference type="EMBL" id="WNZ24325.1"/>
    </source>
</evidence>
<reference evidence="1" key="1">
    <citation type="submission" date="2020-05" db="EMBL/GenBank/DDBJ databases">
        <authorList>
            <person name="Zhu T."/>
            <person name="Keshari N."/>
            <person name="Lu X."/>
        </authorList>
    </citation>
    <scope>NUCLEOTIDE SEQUENCE</scope>
    <source>
        <strain evidence="1">NK1-12</strain>
    </source>
</reference>
<sequence length="195" mass="22191">MLQSYTFRSYFELPYEPDDILAEFGYRLQRAALNLPQSTAPATQLRLLKAKLEQRLTYVSLISETARRETLIAPILLEAAEVTGAQVRIEYLLNVSEVLKGSLDYYLYRNSKVIVLEARNADLARGFTQLAVELSALDQWLENDQPTVLGAVTTGDIWQFGQLHRQEKLIIQGIRLFVISDELEAVFEILRAALE</sequence>
<name>A0AA96WFV8_9CYAN</name>
<dbReference type="RefSeq" id="WP_316430079.1">
    <property type="nucleotide sequence ID" value="NZ_CP053586.1"/>
</dbReference>